<dbReference type="Pfam" id="PF22124">
    <property type="entry name" value="Glyco_hydro_95_cat"/>
    <property type="match status" value="1"/>
</dbReference>
<dbReference type="Pfam" id="PF21307">
    <property type="entry name" value="Glyco_hydro_95_C"/>
    <property type="match status" value="1"/>
</dbReference>
<feature type="chain" id="PRO_5025435455" description="Glycosyl hydrolase family 95 N-terminal domain-containing protein" evidence="1">
    <location>
        <begin position="20"/>
        <end position="757"/>
    </location>
</feature>
<organism evidence="4 5">
    <name type="scientific">Pontiella desulfatans</name>
    <dbReference type="NCBI Taxonomy" id="2750659"/>
    <lineage>
        <taxon>Bacteria</taxon>
        <taxon>Pseudomonadati</taxon>
        <taxon>Kiritimatiellota</taxon>
        <taxon>Kiritimatiellia</taxon>
        <taxon>Kiritimatiellales</taxon>
        <taxon>Pontiellaceae</taxon>
        <taxon>Pontiella</taxon>
    </lineage>
</organism>
<evidence type="ECO:0008006" key="6">
    <source>
        <dbReference type="Google" id="ProtNLM"/>
    </source>
</evidence>
<dbReference type="InterPro" id="IPR049053">
    <property type="entry name" value="AFCA-like_C"/>
</dbReference>
<protein>
    <recommendedName>
        <fullName evidence="6">Glycosyl hydrolase family 95 N-terminal domain-containing protein</fullName>
    </recommendedName>
</protein>
<sequence>MKHVLKLGLFGLCVAAASAAGRTLDVDWPDQMAGQDLQWNSVPEIWDEAPFIGNGVMGSMIFREDGSRLVIQIGRGDVQEHRMASGQHVAGNVLPDSSRLPVGYFTLDTVGEIKGCDLRLNLWDAEITGTVSTDRGELGILAFIHSGRNLLVVETKADSGEAGFAYSWHPEEAFCPRVKGKRKGGKEYRPEYDGNPDPVVTEGQGLNTCVQTLRGGGVTATAWAIATKGREKTLLASVGHTYPEANALELATANVGFGKKTPLDALLKGHRRWWHAFWPESFVSLPDARMESFLWVQHYKMACTTKGGNLLADNQGVWMQPVTGWPGLWWNLNVQLAYSHLLPANHPELSLGLVEHLHRYRDNLAKNVPEEMRADSAAINTVSGQDLLSPIGDPRTGGRGLSTGNLTWAMHNAYMQYRYTMDEALLRHKIFPLLKRAINYYFHFMIEGEDGRIHLPRTSSPEYGDAEDCNYDLALLRWGCGTLIDICGILKVEDPLLPKWRDVLERLTPYPVDETGFMIGKGVPYAKSHRHYSQLLMLYPLCMMDLDDPEQRALAMKSLKHWQSYPEALAGYSYTGSSSMFSLFGDGEMAERRMQDFFNDKLLPNTFYKEGSPVIETPPAGARSILDMLIQSWGDTIRVFPAIPEAWADVSFADLRTEGAFLVSAVLKNGKTAFISIESLAGAPCRVRTGIKGEIKVDGIDAKDVVQLGDGLVELALPKGATAILSDAAYKGDFNIEPVAKTRYADWRWGLSGEGKK</sequence>
<feature type="signal peptide" evidence="1">
    <location>
        <begin position="1"/>
        <end position="19"/>
    </location>
</feature>
<feature type="domain" description="Alpha fucosidase A-like C-terminal" evidence="2">
    <location>
        <begin position="631"/>
        <end position="700"/>
    </location>
</feature>
<dbReference type="GO" id="GO:0005975">
    <property type="term" value="P:carbohydrate metabolic process"/>
    <property type="evidence" value="ECO:0007669"/>
    <property type="project" value="InterPro"/>
</dbReference>
<dbReference type="SUPFAM" id="SSF48208">
    <property type="entry name" value="Six-hairpin glycosidases"/>
    <property type="match status" value="1"/>
</dbReference>
<dbReference type="GO" id="GO:0004560">
    <property type="term" value="F:alpha-L-fucosidase activity"/>
    <property type="evidence" value="ECO:0007669"/>
    <property type="project" value="TreeGrafter"/>
</dbReference>
<evidence type="ECO:0000313" key="4">
    <source>
        <dbReference type="EMBL" id="VGO15341.1"/>
    </source>
</evidence>
<keyword evidence="1" id="KW-0732">Signal</keyword>
<dbReference type="InterPro" id="IPR008928">
    <property type="entry name" value="6-hairpin_glycosidase_sf"/>
</dbReference>
<evidence type="ECO:0000313" key="5">
    <source>
        <dbReference type="Proteomes" id="UP000366872"/>
    </source>
</evidence>
<keyword evidence="5" id="KW-1185">Reference proteome</keyword>
<evidence type="ECO:0000256" key="1">
    <source>
        <dbReference type="SAM" id="SignalP"/>
    </source>
</evidence>
<dbReference type="EMBL" id="CAAHFG010000002">
    <property type="protein sequence ID" value="VGO15341.1"/>
    <property type="molecule type" value="Genomic_DNA"/>
</dbReference>
<dbReference type="RefSeq" id="WP_136080913.1">
    <property type="nucleotide sequence ID" value="NZ_CAAHFG010000002.1"/>
</dbReference>
<reference evidence="4 5" key="1">
    <citation type="submission" date="2019-04" db="EMBL/GenBank/DDBJ databases">
        <authorList>
            <person name="Van Vliet M D."/>
        </authorList>
    </citation>
    <scope>NUCLEOTIDE SEQUENCE [LARGE SCALE GENOMIC DNA]</scope>
    <source>
        <strain evidence="4 5">F1</strain>
    </source>
</reference>
<evidence type="ECO:0000259" key="2">
    <source>
        <dbReference type="Pfam" id="PF21307"/>
    </source>
</evidence>
<proteinExistence type="predicted"/>
<feature type="domain" description="Glycosyl hydrolase family 95 catalytic" evidence="3">
    <location>
        <begin position="299"/>
        <end position="629"/>
    </location>
</feature>
<dbReference type="InterPro" id="IPR012341">
    <property type="entry name" value="6hp_glycosidase-like_sf"/>
</dbReference>
<gene>
    <name evidence="4" type="ORF">PDESU_03924</name>
</gene>
<dbReference type="AlphaFoldDB" id="A0A6C2U734"/>
<dbReference type="PANTHER" id="PTHR31084">
    <property type="entry name" value="ALPHA-L-FUCOSIDASE 2"/>
    <property type="match status" value="1"/>
</dbReference>
<evidence type="ECO:0000259" key="3">
    <source>
        <dbReference type="Pfam" id="PF22124"/>
    </source>
</evidence>
<accession>A0A6C2U734</accession>
<dbReference type="Proteomes" id="UP000366872">
    <property type="component" value="Unassembled WGS sequence"/>
</dbReference>
<dbReference type="Gene3D" id="1.50.10.10">
    <property type="match status" value="1"/>
</dbReference>
<name>A0A6C2U734_PONDE</name>
<dbReference type="InterPro" id="IPR054363">
    <property type="entry name" value="GH95_cat"/>
</dbReference>
<dbReference type="PANTHER" id="PTHR31084:SF0">
    <property type="entry name" value="ALPHA-L-FUCOSIDASE 2"/>
    <property type="match status" value="1"/>
</dbReference>